<name>A0A0P8A3E2_9CYAN</name>
<reference evidence="1 2" key="1">
    <citation type="submission" date="2015-09" db="EMBL/GenBank/DDBJ databases">
        <title>Identification and resolution of microdiversity through metagenomic sequencing of parallel consortia.</title>
        <authorList>
            <person name="Nelson W.C."/>
            <person name="Romine M.F."/>
            <person name="Lindemann S.R."/>
        </authorList>
    </citation>
    <scope>NUCLEOTIDE SEQUENCE [LARGE SCALE GENOMIC DNA]</scope>
    <source>
        <strain evidence="1">Ana</strain>
    </source>
</reference>
<gene>
    <name evidence="1" type="ORF">HLUCCA11_00250</name>
</gene>
<proteinExistence type="predicted"/>
<dbReference type="EMBL" id="LJZR01000001">
    <property type="protein sequence ID" value="KPQ37511.1"/>
    <property type="molecule type" value="Genomic_DNA"/>
</dbReference>
<sequence>MLVWKTQTLNVNVASLRYRCLLPLRYLKQRQIASCVFSDASAIEFTSHVQAIIFVKSFREEDVALCEQAYQLGVPILLDLCDNILIDEYAADADYVPAHNFQRMLPMAAAVVTTGSALQAEVEAAIRQLNLALPVVVIPDGNETLSDIEFSFQTTRWQRIRKNLLWSAMVCKRKYHAAKRQTERLAYGAKKQVGDWLRRCNLLPDNPSSAAVSSAGLPQHQRSANSAIAPVVTMQTTPLRPAPWPAAAAGVKTVLWFGNHGAKYGNFGMANIVEVAPALEKISREQPLRLVVVSNSREKYNQCIAPLPFPTEYLPWHPRKIYDYIQASDVVIIPNSQSVYSICKSANRAVLTLSQGTPVVASRTPALNLFAECVWLDDWETGLRTYLLSPDVGTAHVAQAQQLIAQHLSGEVIARQWQSLLMKVNALPEHVGGKGSDAGKILLMINLPQDLDMLLPLALRLQESAEYRLEVAATDKVMGQSPRIGTLLRKVGIEPTVLNHKAVVGGLQPRLTQVRAVITASETTANPHKAPHKLTQRANQQGILTYTLQHGFENVGINYFDAEYPVGSILFASSTIFTWGAIAQLPPQTPPQTRAKCVAVGCPKFIDAPGLSVQIPGHPAGNPLIVVFENLHWSRYSDDYRQRFLQDLEQAAIAYPAITFLVKPHHTGLWLTQRYQGQVPIADNLIIADPKALEWEIFTAPALIEVADAVITTPSTVAVDAARAACPVAVVAYDLELPNFAPLPLLRNGDDWRSLIEQVAGVAQGKGIHAELTTKVDEFMRDRLVPGDAVERIANHIFAALSKQG</sequence>
<dbReference type="Gene3D" id="3.40.50.2000">
    <property type="entry name" value="Glycogen Phosphorylase B"/>
    <property type="match status" value="1"/>
</dbReference>
<dbReference type="PATRIC" id="fig|1666911.3.peg.2426"/>
<organism evidence="1 2">
    <name type="scientific">Phormidesmis priestleyi Ana</name>
    <dbReference type="NCBI Taxonomy" id="1666911"/>
    <lineage>
        <taxon>Bacteria</taxon>
        <taxon>Bacillati</taxon>
        <taxon>Cyanobacteriota</taxon>
        <taxon>Cyanophyceae</taxon>
        <taxon>Leptolyngbyales</taxon>
        <taxon>Leptolyngbyaceae</taxon>
        <taxon>Phormidesmis</taxon>
    </lineage>
</organism>
<comment type="caution">
    <text evidence="1">The sequence shown here is derived from an EMBL/GenBank/DDBJ whole genome shotgun (WGS) entry which is preliminary data.</text>
</comment>
<protein>
    <submittedName>
        <fullName evidence="1">Uncharacterized protein</fullName>
    </submittedName>
</protein>
<dbReference type="STRING" id="1666911.HLUCCA11_00250"/>
<dbReference type="AlphaFoldDB" id="A0A0P8A3E2"/>
<evidence type="ECO:0000313" key="1">
    <source>
        <dbReference type="EMBL" id="KPQ37511.1"/>
    </source>
</evidence>
<dbReference type="Proteomes" id="UP000050465">
    <property type="component" value="Unassembled WGS sequence"/>
</dbReference>
<evidence type="ECO:0000313" key="2">
    <source>
        <dbReference type="Proteomes" id="UP000050465"/>
    </source>
</evidence>
<accession>A0A0P8A3E2</accession>